<dbReference type="Pfam" id="PF00348">
    <property type="entry name" value="polyprenyl_synt"/>
    <property type="match status" value="1"/>
</dbReference>
<dbReference type="PANTHER" id="PTHR12001">
    <property type="entry name" value="GERANYLGERANYL PYROPHOSPHATE SYNTHASE"/>
    <property type="match status" value="1"/>
</dbReference>
<organism evidence="5 6">
    <name type="scientific">Botrytis galanthina</name>
    <dbReference type="NCBI Taxonomy" id="278940"/>
    <lineage>
        <taxon>Eukaryota</taxon>
        <taxon>Fungi</taxon>
        <taxon>Dikarya</taxon>
        <taxon>Ascomycota</taxon>
        <taxon>Pezizomycotina</taxon>
        <taxon>Leotiomycetes</taxon>
        <taxon>Helotiales</taxon>
        <taxon>Sclerotiniaceae</taxon>
        <taxon>Botrytis</taxon>
    </lineage>
</organism>
<comment type="caution">
    <text evidence="5">The sequence shown here is derived from an EMBL/GenBank/DDBJ whole genome shotgun (WGS) entry which is preliminary data.</text>
</comment>
<dbReference type="InterPro" id="IPR033749">
    <property type="entry name" value="Polyprenyl_synt_CS"/>
</dbReference>
<dbReference type="GO" id="GO:0004659">
    <property type="term" value="F:prenyltransferase activity"/>
    <property type="evidence" value="ECO:0007669"/>
    <property type="project" value="InterPro"/>
</dbReference>
<dbReference type="SUPFAM" id="SSF48576">
    <property type="entry name" value="Terpenoid synthases"/>
    <property type="match status" value="2"/>
</dbReference>
<dbReference type="InterPro" id="IPR000092">
    <property type="entry name" value="Polyprenyl_synt"/>
</dbReference>
<dbReference type="Pfam" id="PF19086">
    <property type="entry name" value="Terpene_syn_C_2"/>
    <property type="match status" value="1"/>
</dbReference>
<keyword evidence="1" id="KW-0808">Transferase</keyword>
<keyword evidence="6" id="KW-1185">Reference proteome</keyword>
<name>A0A4S8R184_9HELO</name>
<accession>A0A4S8R184</accession>
<dbReference type="OrthoDB" id="6921389at2759"/>
<keyword evidence="2" id="KW-0479">Metal-binding</keyword>
<feature type="region of interest" description="Disordered" evidence="4">
    <location>
        <begin position="335"/>
        <end position="379"/>
    </location>
</feature>
<dbReference type="GO" id="GO:0008299">
    <property type="term" value="P:isoprenoid biosynthetic process"/>
    <property type="evidence" value="ECO:0007669"/>
    <property type="project" value="InterPro"/>
</dbReference>
<gene>
    <name evidence="5" type="ORF">BGAL_0139g00160</name>
</gene>
<evidence type="ECO:0000256" key="1">
    <source>
        <dbReference type="ARBA" id="ARBA00022679"/>
    </source>
</evidence>
<dbReference type="PANTHER" id="PTHR12001:SF44">
    <property type="entry name" value="GERANYLGERANYL PYROPHOSPHATE SYNTHASE"/>
    <property type="match status" value="1"/>
</dbReference>
<dbReference type="GO" id="GO:0043386">
    <property type="term" value="P:mycotoxin biosynthetic process"/>
    <property type="evidence" value="ECO:0007669"/>
    <property type="project" value="UniProtKB-ARBA"/>
</dbReference>
<dbReference type="AlphaFoldDB" id="A0A4S8R184"/>
<evidence type="ECO:0000313" key="5">
    <source>
        <dbReference type="EMBL" id="THV50721.1"/>
    </source>
</evidence>
<sequence length="713" mass="82533">MAILRQYQNLPIEFKRSIPHPVEAFEIDPEFPYNFRPRIHEGNQEIENTSWECREDLREADWKGSFGVGCINERSGSFSATLFPEAKIDRLIPMTYLSEYAFIHDDIVDEKVTPEEFEAAHQTMHSFIGKDECDRSNSMMKSIKARMALRIYEGNPDGASRFFEAYQPFLEIKSPQRDMKSYKTLDEYLVWRFFDAGGWICREMLIYTADVNLNDNERSSLDPVILPLLKAMVLTNDYYSWEKEYDEYNRTNGSMPMVNAIWLLKHLHEVEDSKARELLRDRILDDEMQYCRLRDEYLQAENPSPDIRRFLGLVELAAAGNRFWHATSKRYNEWAPTPTSKTKINKKRPASQIEDVKSDGQRDSKRSKDELDQLPSENGTCFVDTPESFEVKTPNINGNFDSSSLSQNGTDKIVLEPYKYIASLPASNSRNALLDALNCWYFVPHEFLEIIRNVISIIHNTSLILDDIEDNSPTRRGYPSAHEVFGTSQAINSATYQYVKCLEFVMALSKESVSCFTHTLSQLHIGQSQDLHWTFHCKCPSLEEYFKQTEDKTGGLFRMAAGMMRAEATKNRDIDADILMRKLGKYYQLRDDYNDLIPSTKGDEKNLDTVYNDLDQGSFTLPIIHALGKEAENGDAKLLNILRSRKWNERKMSSEMKKLAITEMENMGSFTYAKTLLNDLHLDVEHELGTLEERTGLGENWILRLMLYRLKTV</sequence>
<evidence type="ECO:0000256" key="3">
    <source>
        <dbReference type="ARBA" id="ARBA00022842"/>
    </source>
</evidence>
<evidence type="ECO:0000256" key="2">
    <source>
        <dbReference type="ARBA" id="ARBA00022723"/>
    </source>
</evidence>
<dbReference type="EMBL" id="PQXL01000139">
    <property type="protein sequence ID" value="THV50721.1"/>
    <property type="molecule type" value="Genomic_DNA"/>
</dbReference>
<reference evidence="5 6" key="1">
    <citation type="submission" date="2017-12" db="EMBL/GenBank/DDBJ databases">
        <title>Comparative genomics of Botrytis spp.</title>
        <authorList>
            <person name="Valero-Jimenez C.A."/>
            <person name="Tapia P."/>
            <person name="Veloso J."/>
            <person name="Silva-Moreno E."/>
            <person name="Staats M."/>
            <person name="Valdes J.H."/>
            <person name="Van Kan J.A.L."/>
        </authorList>
    </citation>
    <scope>NUCLEOTIDE SEQUENCE [LARGE SCALE GENOMIC DNA]</scope>
    <source>
        <strain evidence="5 6">MUCL435</strain>
    </source>
</reference>
<dbReference type="InterPro" id="IPR008949">
    <property type="entry name" value="Isoprenoid_synthase_dom_sf"/>
</dbReference>
<protein>
    <submittedName>
        <fullName evidence="5">Uncharacterized protein</fullName>
    </submittedName>
</protein>
<dbReference type="Proteomes" id="UP000308671">
    <property type="component" value="Unassembled WGS sequence"/>
</dbReference>
<evidence type="ECO:0000256" key="4">
    <source>
        <dbReference type="SAM" id="MobiDB-lite"/>
    </source>
</evidence>
<evidence type="ECO:0000313" key="6">
    <source>
        <dbReference type="Proteomes" id="UP000308671"/>
    </source>
</evidence>
<keyword evidence="3" id="KW-0460">Magnesium</keyword>
<proteinExistence type="predicted"/>
<feature type="compositionally biased region" description="Basic and acidic residues" evidence="4">
    <location>
        <begin position="354"/>
        <end position="371"/>
    </location>
</feature>
<dbReference type="Gene3D" id="1.10.600.10">
    <property type="entry name" value="Farnesyl Diphosphate Synthase"/>
    <property type="match status" value="2"/>
</dbReference>
<dbReference type="PROSITE" id="PS00723">
    <property type="entry name" value="POLYPRENYL_SYNTHASE_1"/>
    <property type="match status" value="1"/>
</dbReference>
<dbReference type="GO" id="GO:0046165">
    <property type="term" value="P:alcohol biosynthetic process"/>
    <property type="evidence" value="ECO:0007669"/>
    <property type="project" value="UniProtKB-ARBA"/>
</dbReference>
<dbReference type="GO" id="GO:0046872">
    <property type="term" value="F:metal ion binding"/>
    <property type="evidence" value="ECO:0007669"/>
    <property type="project" value="UniProtKB-KW"/>
</dbReference>